<dbReference type="Pfam" id="PF00076">
    <property type="entry name" value="RRM_1"/>
    <property type="match status" value="1"/>
</dbReference>
<accession>A0A7J8HWQ5</accession>
<dbReference type="InterPro" id="IPR000504">
    <property type="entry name" value="RRM_dom"/>
</dbReference>
<organism evidence="4 5">
    <name type="scientific">Rousettus aegyptiacus</name>
    <name type="common">Egyptian fruit bat</name>
    <name type="synonym">Pteropus aegyptiacus</name>
    <dbReference type="NCBI Taxonomy" id="9407"/>
    <lineage>
        <taxon>Eukaryota</taxon>
        <taxon>Metazoa</taxon>
        <taxon>Chordata</taxon>
        <taxon>Craniata</taxon>
        <taxon>Vertebrata</taxon>
        <taxon>Euteleostomi</taxon>
        <taxon>Mammalia</taxon>
        <taxon>Eutheria</taxon>
        <taxon>Laurasiatheria</taxon>
        <taxon>Chiroptera</taxon>
        <taxon>Yinpterochiroptera</taxon>
        <taxon>Pteropodoidea</taxon>
        <taxon>Pteropodidae</taxon>
        <taxon>Rousettinae</taxon>
        <taxon>Rousettus</taxon>
    </lineage>
</organism>
<dbReference type="InterPro" id="IPR035009">
    <property type="entry name" value="SR140_RRM"/>
</dbReference>
<feature type="domain" description="RRM" evidence="3">
    <location>
        <begin position="1"/>
        <end position="71"/>
    </location>
</feature>
<evidence type="ECO:0000259" key="3">
    <source>
        <dbReference type="PROSITE" id="PS50102"/>
    </source>
</evidence>
<protein>
    <submittedName>
        <fullName evidence="4">U2 snRNP associated SURP domain containing</fullName>
    </submittedName>
</protein>
<dbReference type="PANTHER" id="PTHR23140:SF0">
    <property type="entry name" value="U2 SNRNP-ASSOCIATED SURP MOTIF-CONTAINING PROTEIN"/>
    <property type="match status" value="1"/>
</dbReference>
<keyword evidence="5" id="KW-1185">Reference proteome</keyword>
<dbReference type="Proteomes" id="UP000593571">
    <property type="component" value="Unassembled WGS sequence"/>
</dbReference>
<dbReference type="GO" id="GO:0005634">
    <property type="term" value="C:nucleus"/>
    <property type="evidence" value="ECO:0007669"/>
    <property type="project" value="TreeGrafter"/>
</dbReference>
<feature type="compositionally biased region" description="Basic and acidic residues" evidence="2">
    <location>
        <begin position="119"/>
        <end position="128"/>
    </location>
</feature>
<evidence type="ECO:0000256" key="1">
    <source>
        <dbReference type="PROSITE-ProRule" id="PRU00176"/>
    </source>
</evidence>
<comment type="caution">
    <text evidence="4">The sequence shown here is derived from an EMBL/GenBank/DDBJ whole genome shotgun (WGS) entry which is preliminary data.</text>
</comment>
<dbReference type="InterPro" id="IPR035979">
    <property type="entry name" value="RBD_domain_sf"/>
</dbReference>
<dbReference type="CDD" id="cd12223">
    <property type="entry name" value="RRM_SR140"/>
    <property type="match status" value="1"/>
</dbReference>
<evidence type="ECO:0000256" key="2">
    <source>
        <dbReference type="SAM" id="MobiDB-lite"/>
    </source>
</evidence>
<evidence type="ECO:0000313" key="4">
    <source>
        <dbReference type="EMBL" id="KAF6476743.1"/>
    </source>
</evidence>
<evidence type="ECO:0000313" key="5">
    <source>
        <dbReference type="Proteomes" id="UP000593571"/>
    </source>
</evidence>
<dbReference type="AlphaFoldDB" id="A0A7J8HWQ5"/>
<keyword evidence="1" id="KW-0694">RNA-binding</keyword>
<dbReference type="InterPro" id="IPR051485">
    <property type="entry name" value="SR-CTD_assoc_factor"/>
</dbReference>
<feature type="region of interest" description="Disordered" evidence="2">
    <location>
        <begin position="85"/>
        <end position="128"/>
    </location>
</feature>
<sequence>MNEEMLCQEFGRFGPLASVKIMWPRTDEERARERNCGFVAFMNRRDAERALKNLNGKMIMSFEMKLGWGKAVPIPPHPIYIPPSMMEHTLPPPPSGLPFNAQPRERLKNPNAPMLPPPKNKEDFEKVI</sequence>
<name>A0A7J8HWQ5_ROUAE</name>
<dbReference type="SMART" id="SM00360">
    <property type="entry name" value="RRM"/>
    <property type="match status" value="1"/>
</dbReference>
<proteinExistence type="predicted"/>
<dbReference type="PANTHER" id="PTHR23140">
    <property type="entry name" value="RNA PROCESSING PROTEIN LD23810P"/>
    <property type="match status" value="1"/>
</dbReference>
<dbReference type="Gene3D" id="3.30.70.330">
    <property type="match status" value="1"/>
</dbReference>
<reference evidence="4 5" key="1">
    <citation type="journal article" date="2020" name="Nature">
        <title>Six reference-quality genomes reveal evolution of bat adaptations.</title>
        <authorList>
            <person name="Jebb D."/>
            <person name="Huang Z."/>
            <person name="Pippel M."/>
            <person name="Hughes G.M."/>
            <person name="Lavrichenko K."/>
            <person name="Devanna P."/>
            <person name="Winkler S."/>
            <person name="Jermiin L.S."/>
            <person name="Skirmuntt E.C."/>
            <person name="Katzourakis A."/>
            <person name="Burkitt-Gray L."/>
            <person name="Ray D.A."/>
            <person name="Sullivan K.A.M."/>
            <person name="Roscito J.G."/>
            <person name="Kirilenko B.M."/>
            <person name="Davalos L.M."/>
            <person name="Corthals A.P."/>
            <person name="Power M.L."/>
            <person name="Jones G."/>
            <person name="Ransome R.D."/>
            <person name="Dechmann D.K.N."/>
            <person name="Locatelli A.G."/>
            <person name="Puechmaille S.J."/>
            <person name="Fedrigo O."/>
            <person name="Jarvis E.D."/>
            <person name="Hiller M."/>
            <person name="Vernes S.C."/>
            <person name="Myers E.W."/>
            <person name="Teeling E.C."/>
        </authorList>
    </citation>
    <scope>NUCLEOTIDE SEQUENCE [LARGE SCALE GENOMIC DNA]</scope>
    <source>
        <strain evidence="4">MRouAeg1</strain>
        <tissue evidence="4">Muscle</tissue>
    </source>
</reference>
<dbReference type="GO" id="GO:0003723">
    <property type="term" value="F:RNA binding"/>
    <property type="evidence" value="ECO:0007669"/>
    <property type="project" value="UniProtKB-UniRule"/>
</dbReference>
<dbReference type="EMBL" id="JACASE010000004">
    <property type="protein sequence ID" value="KAF6476743.1"/>
    <property type="molecule type" value="Genomic_DNA"/>
</dbReference>
<dbReference type="SUPFAM" id="SSF54928">
    <property type="entry name" value="RNA-binding domain, RBD"/>
    <property type="match status" value="1"/>
</dbReference>
<dbReference type="InterPro" id="IPR012677">
    <property type="entry name" value="Nucleotide-bd_a/b_plait_sf"/>
</dbReference>
<gene>
    <name evidence="4" type="ORF">HJG63_020160</name>
</gene>
<dbReference type="PROSITE" id="PS50102">
    <property type="entry name" value="RRM"/>
    <property type="match status" value="1"/>
</dbReference>